<dbReference type="Gene3D" id="2.10.260.10">
    <property type="match status" value="1"/>
</dbReference>
<keyword evidence="2" id="KW-0238">DNA-binding</keyword>
<accession>A0AAP2YZ85</accession>
<dbReference type="Proteomes" id="UP001321018">
    <property type="component" value="Unassembled WGS sequence"/>
</dbReference>
<dbReference type="EMBL" id="JAOPKA010000007">
    <property type="protein sequence ID" value="MCU4742256.1"/>
    <property type="molecule type" value="Genomic_DNA"/>
</dbReference>
<evidence type="ECO:0000313" key="4">
    <source>
        <dbReference type="Proteomes" id="UP001320972"/>
    </source>
</evidence>
<feature type="domain" description="SpoVT-AbrB" evidence="1">
    <location>
        <begin position="2"/>
        <end position="48"/>
    </location>
</feature>
<evidence type="ECO:0000313" key="3">
    <source>
        <dbReference type="EMBL" id="MCU4972000.1"/>
    </source>
</evidence>
<dbReference type="GO" id="GO:0003677">
    <property type="term" value="F:DNA binding"/>
    <property type="evidence" value="ECO:0007669"/>
    <property type="project" value="UniProtKB-KW"/>
</dbReference>
<dbReference type="EMBL" id="JAOPKB010000002">
    <property type="protein sequence ID" value="MCU4972000.1"/>
    <property type="molecule type" value="Genomic_DNA"/>
</dbReference>
<evidence type="ECO:0000259" key="1">
    <source>
        <dbReference type="PROSITE" id="PS51740"/>
    </source>
</evidence>
<comment type="caution">
    <text evidence="2">The sequence shown here is derived from an EMBL/GenBank/DDBJ whole genome shotgun (WGS) entry which is preliminary data.</text>
</comment>
<dbReference type="PROSITE" id="PS51740">
    <property type="entry name" value="SPOVT_ABRB"/>
    <property type="match status" value="1"/>
</dbReference>
<dbReference type="InterPro" id="IPR037914">
    <property type="entry name" value="SpoVT-AbrB_sf"/>
</dbReference>
<sequence length="80" mass="9196">MSYESKVTSRGQVTIPKAVREQMGLEEGETVLFRFDDDGSVRLVRVPSDPRERLEAARERGSSLELNATELLDREREQWS</sequence>
<protein>
    <submittedName>
        <fullName evidence="2">AbrB/MazE/SpoVT family DNA-binding domain-containing protein</fullName>
    </submittedName>
</protein>
<evidence type="ECO:0000313" key="2">
    <source>
        <dbReference type="EMBL" id="MCU4742256.1"/>
    </source>
</evidence>
<dbReference type="Pfam" id="PF04014">
    <property type="entry name" value="MazE_antitoxin"/>
    <property type="match status" value="1"/>
</dbReference>
<dbReference type="Proteomes" id="UP001320972">
    <property type="component" value="Unassembled WGS sequence"/>
</dbReference>
<dbReference type="RefSeq" id="WP_338004083.1">
    <property type="nucleotide sequence ID" value="NZ_JAOPKA010000007.1"/>
</dbReference>
<dbReference type="SUPFAM" id="SSF89447">
    <property type="entry name" value="AbrB/MazE/MraZ-like"/>
    <property type="match status" value="1"/>
</dbReference>
<dbReference type="NCBIfam" id="TIGR01439">
    <property type="entry name" value="lp_hng_hel_AbrB"/>
    <property type="match status" value="1"/>
</dbReference>
<dbReference type="AlphaFoldDB" id="A0AAP2YZ85"/>
<dbReference type="InterPro" id="IPR007159">
    <property type="entry name" value="SpoVT-AbrB_dom"/>
</dbReference>
<organism evidence="2 5">
    <name type="scientific">Natronoglomus mannanivorans</name>
    <dbReference type="NCBI Taxonomy" id="2979990"/>
    <lineage>
        <taxon>Archaea</taxon>
        <taxon>Methanobacteriati</taxon>
        <taxon>Methanobacteriota</taxon>
        <taxon>Stenosarchaea group</taxon>
        <taxon>Halobacteria</taxon>
        <taxon>Halobacteriales</taxon>
        <taxon>Natrialbaceae</taxon>
        <taxon>Natronoglomus</taxon>
    </lineage>
</organism>
<name>A0AAP2YZ85_9EURY</name>
<proteinExistence type="predicted"/>
<reference evidence="2 4" key="1">
    <citation type="submission" date="2022-09" db="EMBL/GenBank/DDBJ databases">
        <title>Enrichment on poylsaccharides allowed isolation of novel metabolic and taxonomic groups of Haloarchaea.</title>
        <authorList>
            <person name="Sorokin D.Y."/>
            <person name="Elcheninov A.G."/>
            <person name="Khizhniak T.V."/>
            <person name="Kolganova T.V."/>
            <person name="Kublanov I.V."/>
        </authorList>
    </citation>
    <scope>NUCLEOTIDE SEQUENCE</scope>
    <source>
        <strain evidence="3 4">AArc-m2/3/4</strain>
        <strain evidence="2">AArc-xg1-1</strain>
    </source>
</reference>
<evidence type="ECO:0000313" key="5">
    <source>
        <dbReference type="Proteomes" id="UP001321018"/>
    </source>
</evidence>
<dbReference type="SMART" id="SM00966">
    <property type="entry name" value="SpoVT_AbrB"/>
    <property type="match status" value="1"/>
</dbReference>
<gene>
    <name evidence="3" type="ORF">OB955_04520</name>
    <name evidence="2" type="ORF">OB960_12700</name>
</gene>
<keyword evidence="4" id="KW-1185">Reference proteome</keyword>